<comment type="catalytic activity">
    <reaction evidence="15">
        <text>Endonucleolytic cleavage of single-stranded RNA in A- and U-rich regions.</text>
        <dbReference type="EC" id="3.1.26.12"/>
    </reaction>
</comment>
<dbReference type="GO" id="GO:0006364">
    <property type="term" value="P:rRNA processing"/>
    <property type="evidence" value="ECO:0007669"/>
    <property type="project" value="UniProtKB-UniRule"/>
</dbReference>
<keyword evidence="7 15" id="KW-0540">Nuclease</keyword>
<feature type="compositionally biased region" description="Basic residues" evidence="16">
    <location>
        <begin position="631"/>
        <end position="640"/>
    </location>
</feature>
<dbReference type="InterPro" id="IPR048583">
    <property type="entry name" value="RNase_E_G_thioredoxin-like"/>
</dbReference>
<keyword evidence="6 15" id="KW-0819">tRNA processing</keyword>
<keyword evidence="8 15" id="KW-0479">Metal-binding</keyword>
<feature type="region of interest" description="Disordered" evidence="16">
    <location>
        <begin position="95"/>
        <end position="181"/>
    </location>
</feature>
<keyword evidence="11 15" id="KW-0378">Hydrolase</keyword>
<dbReference type="GO" id="GO:0000287">
    <property type="term" value="F:magnesium ion binding"/>
    <property type="evidence" value="ECO:0007669"/>
    <property type="project" value="UniProtKB-UniRule"/>
</dbReference>
<evidence type="ECO:0000256" key="12">
    <source>
        <dbReference type="ARBA" id="ARBA00022842"/>
    </source>
</evidence>
<keyword evidence="15" id="KW-0820">tRNA-binding</keyword>
<feature type="region of interest" description="Required for zinc-mediated homotetramerization and catalytic activity" evidence="15">
    <location>
        <begin position="502"/>
        <end position="505"/>
    </location>
</feature>
<dbReference type="InterPro" id="IPR028878">
    <property type="entry name" value="RNase_E"/>
</dbReference>
<evidence type="ECO:0000256" key="7">
    <source>
        <dbReference type="ARBA" id="ARBA00022722"/>
    </source>
</evidence>
<reference evidence="18 19" key="1">
    <citation type="submission" date="2019-12" db="EMBL/GenBank/DDBJ databases">
        <title>Snethiella sp. nov. sp. isolated from sea sand.</title>
        <authorList>
            <person name="Kim J."/>
            <person name="Jeong S.E."/>
            <person name="Jung H.S."/>
            <person name="Jeon C.O."/>
        </authorList>
    </citation>
    <scope>NUCLEOTIDE SEQUENCE [LARGE SCALE GENOMIC DNA]</scope>
    <source>
        <strain evidence="18 19">DP05</strain>
    </source>
</reference>
<proteinExistence type="inferred from homology"/>
<dbReference type="GO" id="GO:0008995">
    <property type="term" value="F:ribonuclease E activity"/>
    <property type="evidence" value="ECO:0007669"/>
    <property type="project" value="UniProtKB-EC"/>
</dbReference>
<evidence type="ECO:0000256" key="11">
    <source>
        <dbReference type="ARBA" id="ARBA00022801"/>
    </source>
</evidence>
<comment type="subcellular location">
    <subcellularLocation>
        <location evidence="15">Cytoplasm</location>
    </subcellularLocation>
    <subcellularLocation>
        <location evidence="15">Cell inner membrane</location>
        <topology evidence="15">Peripheral membrane protein</topology>
        <orientation evidence="15">Cytoplasmic side</orientation>
    </subcellularLocation>
</comment>
<evidence type="ECO:0000256" key="5">
    <source>
        <dbReference type="ARBA" id="ARBA00022552"/>
    </source>
</evidence>
<evidence type="ECO:0000256" key="13">
    <source>
        <dbReference type="ARBA" id="ARBA00022884"/>
    </source>
</evidence>
<dbReference type="InterPro" id="IPR012340">
    <property type="entry name" value="NA-bd_OB-fold"/>
</dbReference>
<dbReference type="RefSeq" id="WP_161314951.1">
    <property type="nucleotide sequence ID" value="NZ_WTUW01000002.1"/>
</dbReference>
<feature type="compositionally biased region" description="Basic residues" evidence="16">
    <location>
        <begin position="757"/>
        <end position="766"/>
    </location>
</feature>
<dbReference type="EMBL" id="WTUW01000002">
    <property type="protein sequence ID" value="MZR30361.1"/>
    <property type="molecule type" value="Genomic_DNA"/>
</dbReference>
<feature type="compositionally biased region" description="Polar residues" evidence="16">
    <location>
        <begin position="648"/>
        <end position="663"/>
    </location>
</feature>
<evidence type="ECO:0000256" key="3">
    <source>
        <dbReference type="ARBA" id="ARBA00022490"/>
    </source>
</evidence>
<feature type="compositionally biased region" description="Low complexity" evidence="16">
    <location>
        <begin position="693"/>
        <end position="705"/>
    </location>
</feature>
<keyword evidence="10 15" id="KW-0255">Endonuclease</keyword>
<keyword evidence="3 15" id="KW-0963">Cytoplasm</keyword>
<evidence type="ECO:0000256" key="4">
    <source>
        <dbReference type="ARBA" id="ARBA00022519"/>
    </source>
</evidence>
<sequence>MATRMLIDASHQEETRVVKVRGTRLEEFDYETASKKQLKGNIYLAKVTRVEPSLQAAFVEYGGNRHGFLPFNEIHPDYYQVPISDREVLIEQEAAAEREASDLEDAEIDSTSTVEAKDSPENDDTEKAEALTESADDDDEEGVVDDADDTGGGLEVVDHGDDDVVESLGGEDDVDDRRAKQPRRNYKIQEVIKRRQILLVQVVKEERGNKGAALTTYISLPGRYSVLMPNTGRGGGISRKISNPSDRKRLKKIANELEVPEGIGVIIRTAGLSRTKVEIKRDYEFLMRLWDDIRELTLKSIAPYCVYEEANLIKRSIRDLYDKEISEVLVEGDEGYKLAKDFMRKLMPSHAKKVQPYKDKIPLFHRFQVEQQFASMYHPEVQLKSGGYIVINPTEALVSIDVNSGKATRERNVEDTATKTNLEAAEEIARQLRLRDLAGLIVIDFIDMDDNRNNRAVERRMKDCLKSDRARIQVGRISPFGLMEMSRQRLRPSFLETSTTMCHTCGGSGFVRSIESTALLIIRTLEEEGVRERSAKITVAVHTDVAIYLLNQKRSVIQELENIYGITILITADPLSNMNDYKIDREKGKPGDLTPVTREVTSAYNGTIEEEEETEKTPANSNGEEDDTAPKRRRRRRRRKPRDENAPQEANSENQTGENQSANTEEESENGEPKRRRRGKRGGRRRSRNGASEEQQTQDNTTDQEGSSPESTEPVVIPITVSDESKTPEGAEVAVAVTPPETSVSPDTAEAEPKAEKKPRRSRRKPKTEEVTEVTSASPDSAQNTQDSSDETSGDAEKPKKAPVRRRRSPKKEADTAETTAQPEQTPSEPVAAAPAEVKETKAEVTEKPVSVTMTTEEKTEEAVAEKKPKRSGWWRRG</sequence>
<feature type="compositionally biased region" description="Basic and acidic residues" evidence="16">
    <location>
        <begin position="856"/>
        <end position="867"/>
    </location>
</feature>
<dbReference type="AlphaFoldDB" id="A0A6L8W5K2"/>
<feature type="binding site" evidence="15">
    <location>
        <position position="444"/>
    </location>
    <ligand>
        <name>Mg(2+)</name>
        <dbReference type="ChEBI" id="CHEBI:18420"/>
        <note>catalytic</note>
    </ligand>
</feature>
<comment type="similarity">
    <text evidence="15">Belongs to the RNase E/G family. RNase E subfamily.</text>
</comment>
<comment type="caution">
    <text evidence="18">The sequence shown here is derived from an EMBL/GenBank/DDBJ whole genome shotgun (WGS) entry which is preliminary data.</text>
</comment>
<dbReference type="SMART" id="SM00316">
    <property type="entry name" value="S1"/>
    <property type="match status" value="1"/>
</dbReference>
<dbReference type="CDD" id="cd04453">
    <property type="entry name" value="S1_RNase_E"/>
    <property type="match status" value="1"/>
</dbReference>
<dbReference type="EC" id="3.1.26.12" evidence="15"/>
<feature type="compositionally biased region" description="Basic and acidic residues" evidence="16">
    <location>
        <begin position="837"/>
        <end position="847"/>
    </location>
</feature>
<dbReference type="GO" id="GO:0019843">
    <property type="term" value="F:rRNA binding"/>
    <property type="evidence" value="ECO:0007669"/>
    <property type="project" value="UniProtKB-KW"/>
</dbReference>
<dbReference type="Proteomes" id="UP000476030">
    <property type="component" value="Unassembled WGS sequence"/>
</dbReference>
<evidence type="ECO:0000256" key="1">
    <source>
        <dbReference type="ARBA" id="ARBA00005663"/>
    </source>
</evidence>
<dbReference type="Gene3D" id="3.40.1260.20">
    <property type="entry name" value="Ribonuclease E, catalytic domain"/>
    <property type="match status" value="1"/>
</dbReference>
<keyword evidence="2 15" id="KW-1003">Cell membrane</keyword>
<dbReference type="NCBIfam" id="TIGR00757">
    <property type="entry name" value="RNaseEG"/>
    <property type="match status" value="1"/>
</dbReference>
<keyword evidence="12 15" id="KW-0460">Magnesium</keyword>
<feature type="region of interest" description="Disordered" evidence="16">
    <location>
        <begin position="603"/>
        <end position="878"/>
    </location>
</feature>
<dbReference type="GO" id="GO:0006402">
    <property type="term" value="P:mRNA catabolic process"/>
    <property type="evidence" value="ECO:0007669"/>
    <property type="project" value="UniProtKB-UniRule"/>
</dbReference>
<evidence type="ECO:0000256" key="10">
    <source>
        <dbReference type="ARBA" id="ARBA00022759"/>
    </source>
</evidence>
<protein>
    <recommendedName>
        <fullName evidence="15">Ribonuclease E</fullName>
        <shortName evidence="15">RNase E</shortName>
        <ecNumber evidence="15">3.1.26.12</ecNumber>
    </recommendedName>
</protein>
<feature type="binding site" evidence="15">
    <location>
        <position position="401"/>
    </location>
    <ligand>
        <name>Mg(2+)</name>
        <dbReference type="ChEBI" id="CHEBI:18420"/>
        <note>catalytic</note>
    </ligand>
</feature>
<evidence type="ECO:0000256" key="15">
    <source>
        <dbReference type="HAMAP-Rule" id="MF_00970"/>
    </source>
</evidence>
<dbReference type="InterPro" id="IPR004659">
    <property type="entry name" value="RNase_E/G"/>
</dbReference>
<dbReference type="GO" id="GO:0005737">
    <property type="term" value="C:cytoplasm"/>
    <property type="evidence" value="ECO:0007669"/>
    <property type="project" value="UniProtKB-SubCell"/>
</dbReference>
<name>A0A6L8W5K2_9PROT</name>
<dbReference type="PANTHER" id="PTHR30001:SF1">
    <property type="entry name" value="RIBONUCLEASE E_G-LIKE PROTEIN, CHLOROPLASTIC"/>
    <property type="match status" value="1"/>
</dbReference>
<dbReference type="PANTHER" id="PTHR30001">
    <property type="entry name" value="RIBONUCLEASE"/>
    <property type="match status" value="1"/>
</dbReference>
<evidence type="ECO:0000259" key="17">
    <source>
        <dbReference type="SMART" id="SM00316"/>
    </source>
</evidence>
<comment type="similarity">
    <text evidence="1">Belongs to the RNase E/G family. RNase G subfamily.</text>
</comment>
<dbReference type="GO" id="GO:0008270">
    <property type="term" value="F:zinc ion binding"/>
    <property type="evidence" value="ECO:0007669"/>
    <property type="project" value="UniProtKB-UniRule"/>
</dbReference>
<evidence type="ECO:0000313" key="18">
    <source>
        <dbReference type="EMBL" id="MZR30361.1"/>
    </source>
</evidence>
<evidence type="ECO:0000256" key="2">
    <source>
        <dbReference type="ARBA" id="ARBA00022475"/>
    </source>
</evidence>
<dbReference type="InterPro" id="IPR019307">
    <property type="entry name" value="RNA-bd_AU-1/RNase_E/G"/>
</dbReference>
<evidence type="ECO:0000256" key="6">
    <source>
        <dbReference type="ARBA" id="ARBA00022694"/>
    </source>
</evidence>
<dbReference type="InterPro" id="IPR003029">
    <property type="entry name" value="S1_domain"/>
</dbReference>
<keyword evidence="15" id="KW-0862">Zinc</keyword>
<dbReference type="Pfam" id="PF10150">
    <property type="entry name" value="RNase_E_G"/>
    <property type="match status" value="1"/>
</dbReference>
<comment type="function">
    <text evidence="15">Endoribonuclease that plays a central role in RNA processing and decay. Required for the maturation of 5S and 16S rRNAs and the majority of tRNAs. Also involved in the degradation of most mRNAs.</text>
</comment>
<feature type="binding site" evidence="15">
    <location>
        <position position="502"/>
    </location>
    <ligand>
        <name>Zn(2+)</name>
        <dbReference type="ChEBI" id="CHEBI:29105"/>
        <note>ligand shared between dimeric partners</note>
    </ligand>
</feature>
<evidence type="ECO:0000256" key="9">
    <source>
        <dbReference type="ARBA" id="ARBA00022730"/>
    </source>
</evidence>
<evidence type="ECO:0000256" key="16">
    <source>
        <dbReference type="SAM" id="MobiDB-lite"/>
    </source>
</evidence>
<dbReference type="HAMAP" id="MF_00970">
    <property type="entry name" value="RNase_E"/>
    <property type="match status" value="1"/>
</dbReference>
<evidence type="ECO:0000256" key="8">
    <source>
        <dbReference type="ARBA" id="ARBA00022723"/>
    </source>
</evidence>
<dbReference type="GO" id="GO:0009898">
    <property type="term" value="C:cytoplasmic side of plasma membrane"/>
    <property type="evidence" value="ECO:0007669"/>
    <property type="project" value="UniProtKB-UniRule"/>
</dbReference>
<dbReference type="GO" id="GO:0008033">
    <property type="term" value="P:tRNA processing"/>
    <property type="evidence" value="ECO:0007669"/>
    <property type="project" value="UniProtKB-UniRule"/>
</dbReference>
<keyword evidence="14 15" id="KW-0472">Membrane</keyword>
<gene>
    <name evidence="15" type="primary">rne</name>
    <name evidence="18" type="ORF">GQE98_06890</name>
</gene>
<feature type="compositionally biased region" description="Basic residues" evidence="16">
    <location>
        <begin position="674"/>
        <end position="688"/>
    </location>
</feature>
<keyword evidence="4 15" id="KW-0997">Cell inner membrane</keyword>
<feature type="binding site" evidence="15">
    <location>
        <position position="505"/>
    </location>
    <ligand>
        <name>Zn(2+)</name>
        <dbReference type="ChEBI" id="CHEBI:29105"/>
        <note>ligand shared between dimeric partners</note>
    </ligand>
</feature>
<dbReference type="SUPFAM" id="SSF50249">
    <property type="entry name" value="Nucleic acid-binding proteins"/>
    <property type="match status" value="1"/>
</dbReference>
<feature type="domain" description="S1 motif" evidence="17">
    <location>
        <begin position="38"/>
        <end position="217"/>
    </location>
</feature>
<accession>A0A6L8W5K2</accession>
<evidence type="ECO:0000313" key="19">
    <source>
        <dbReference type="Proteomes" id="UP000476030"/>
    </source>
</evidence>
<comment type="subunit">
    <text evidence="15">Homotetramer formed by a dimer of dimers.</text>
</comment>
<organism evidence="18 19">
    <name type="scientific">Sneathiella litorea</name>
    <dbReference type="NCBI Taxonomy" id="2606216"/>
    <lineage>
        <taxon>Bacteria</taxon>
        <taxon>Pseudomonadati</taxon>
        <taxon>Pseudomonadota</taxon>
        <taxon>Alphaproteobacteria</taxon>
        <taxon>Sneathiellales</taxon>
        <taxon>Sneathiellaceae</taxon>
        <taxon>Sneathiella</taxon>
    </lineage>
</organism>
<feature type="compositionally biased region" description="Basic and acidic residues" evidence="16">
    <location>
        <begin position="115"/>
        <end position="130"/>
    </location>
</feature>
<dbReference type="Gene3D" id="2.40.50.140">
    <property type="entry name" value="Nucleic acid-binding proteins"/>
    <property type="match status" value="1"/>
</dbReference>
<feature type="compositionally biased region" description="Basic residues" evidence="16">
    <location>
        <begin position="801"/>
        <end position="810"/>
    </location>
</feature>
<keyword evidence="13 15" id="KW-0694">RNA-binding</keyword>
<dbReference type="Pfam" id="PF00575">
    <property type="entry name" value="S1"/>
    <property type="match status" value="1"/>
</dbReference>
<keyword evidence="19" id="KW-1185">Reference proteome</keyword>
<comment type="cofactor">
    <cofactor evidence="15">
        <name>Mg(2+)</name>
        <dbReference type="ChEBI" id="CHEBI:18420"/>
    </cofactor>
    <text evidence="15">Binds 1 Mg(2+) ion per subunit.</text>
</comment>
<feature type="compositionally biased region" description="Polar residues" evidence="16">
    <location>
        <begin position="773"/>
        <end position="787"/>
    </location>
</feature>
<keyword evidence="5 15" id="KW-0698">rRNA processing</keyword>
<feature type="compositionally biased region" description="Basic residues" evidence="16">
    <location>
        <begin position="868"/>
        <end position="878"/>
    </location>
</feature>
<feature type="compositionally biased region" description="Acidic residues" evidence="16">
    <location>
        <begin position="134"/>
        <end position="149"/>
    </location>
</feature>
<evidence type="ECO:0000256" key="14">
    <source>
        <dbReference type="ARBA" id="ARBA00023136"/>
    </source>
</evidence>
<keyword evidence="9 15" id="KW-0699">rRNA-binding</keyword>
<dbReference type="Pfam" id="PF20833">
    <property type="entry name" value="RNase_E_G_Thio"/>
    <property type="match status" value="1"/>
</dbReference>
<feature type="compositionally biased region" description="Low complexity" evidence="16">
    <location>
        <begin position="826"/>
        <end position="836"/>
    </location>
</feature>
<comment type="cofactor">
    <cofactor evidence="15">
        <name>Zn(2+)</name>
        <dbReference type="ChEBI" id="CHEBI:29105"/>
    </cofactor>
    <text evidence="15">Binds 2 Zn(2+) ions per homotetramer.</text>
</comment>
<feature type="compositionally biased region" description="Acidic residues" evidence="16">
    <location>
        <begin position="160"/>
        <end position="174"/>
    </location>
</feature>
<dbReference type="GO" id="GO:0000049">
    <property type="term" value="F:tRNA binding"/>
    <property type="evidence" value="ECO:0007669"/>
    <property type="project" value="UniProtKB-KW"/>
</dbReference>